<name>A0A1H4SB80_9BACT</name>
<dbReference type="AlphaFoldDB" id="A0A1H4SB80"/>
<dbReference type="Proteomes" id="UP000182409">
    <property type="component" value="Unassembled WGS sequence"/>
</dbReference>
<proteinExistence type="predicted"/>
<accession>A0A1H4SB80</accession>
<sequence length="73" mass="8160">MGIEKLNHQIIRRTIATRAQNLRSVKDIQSHLRHSRADTTANDYLQELPESAQQMVGSVYAMLAAAAIQQQAT</sequence>
<evidence type="ECO:0000313" key="1">
    <source>
        <dbReference type="EMBL" id="SEC41412.1"/>
    </source>
</evidence>
<reference evidence="1 2" key="1">
    <citation type="submission" date="2016-10" db="EMBL/GenBank/DDBJ databases">
        <authorList>
            <person name="de Groot N.N."/>
        </authorList>
    </citation>
    <scope>NUCLEOTIDE SEQUENCE [LARGE SCALE GENOMIC DNA]</scope>
    <source>
        <strain evidence="1 2">AB35.6</strain>
    </source>
</reference>
<dbReference type="EMBL" id="FNSD01000001">
    <property type="protein sequence ID" value="SEC41412.1"/>
    <property type="molecule type" value="Genomic_DNA"/>
</dbReference>
<evidence type="ECO:0000313" key="2">
    <source>
        <dbReference type="Proteomes" id="UP000182409"/>
    </source>
</evidence>
<dbReference type="OrthoDB" id="123513at2"/>
<protein>
    <recommendedName>
        <fullName evidence="3">Phage integrase family protein</fullName>
    </recommendedName>
</protein>
<gene>
    <name evidence="1" type="ORF">SAMN05443244_3401</name>
</gene>
<evidence type="ECO:0008006" key="3">
    <source>
        <dbReference type="Google" id="ProtNLM"/>
    </source>
</evidence>
<organism evidence="1 2">
    <name type="scientific">Terriglobus roseus</name>
    <dbReference type="NCBI Taxonomy" id="392734"/>
    <lineage>
        <taxon>Bacteria</taxon>
        <taxon>Pseudomonadati</taxon>
        <taxon>Acidobacteriota</taxon>
        <taxon>Terriglobia</taxon>
        <taxon>Terriglobales</taxon>
        <taxon>Acidobacteriaceae</taxon>
        <taxon>Terriglobus</taxon>
    </lineage>
</organism>
<dbReference type="RefSeq" id="WP_074655178.1">
    <property type="nucleotide sequence ID" value="NZ_FNSD01000001.1"/>
</dbReference>